<organism evidence="3">
    <name type="scientific">Klebsiella pneumoniae subsp. pneumoniae KPX</name>
    <dbReference type="NCBI Taxonomy" id="990925"/>
    <lineage>
        <taxon>Bacteria</taxon>
        <taxon>Pseudomonadati</taxon>
        <taxon>Pseudomonadota</taxon>
        <taxon>Gammaproteobacteria</taxon>
        <taxon>Enterobacterales</taxon>
        <taxon>Enterobacteriaceae</taxon>
        <taxon>Klebsiella/Raoultella group</taxon>
        <taxon>Klebsiella</taxon>
        <taxon>Klebsiella pneumoniae complex</taxon>
    </lineage>
</organism>
<name>R4WKV9_KLEPN</name>
<proteinExistence type="predicted"/>
<keyword evidence="3" id="KW-0614">Plasmid</keyword>
<keyword evidence="2" id="KW-0812">Transmembrane</keyword>
<evidence type="ECO:0000313" key="3">
    <source>
        <dbReference type="EMBL" id="BAN19571.1"/>
    </source>
</evidence>
<dbReference type="EMBL" id="AP012056">
    <property type="protein sequence ID" value="BAN19571.1"/>
    <property type="molecule type" value="Genomic_DNA"/>
</dbReference>
<evidence type="ECO:0000256" key="1">
    <source>
        <dbReference type="SAM" id="Coils"/>
    </source>
</evidence>
<feature type="transmembrane region" description="Helical" evidence="2">
    <location>
        <begin position="354"/>
        <end position="371"/>
    </location>
</feature>
<gene>
    <name evidence="3" type="ORF">KPX_B0131</name>
</gene>
<dbReference type="AlphaFoldDB" id="R4WKV9"/>
<accession>R4WKV9</accession>
<reference evidence="3" key="1">
    <citation type="journal article" date="2013" name="PLoS ONE">
        <title>Copy Number Change of the NDM-1 Sequence in a Multidrug-Resistant Klebsiella pneumoniae Clinical Isolate.</title>
        <authorList>
            <person name="Huang T.W."/>
            <person name="Chen T.L."/>
            <person name="Chen Y.T."/>
            <person name="Lauderdale T.L."/>
            <person name="Liao T.L."/>
            <person name="Lee Y.T."/>
            <person name="Chen C.P."/>
            <person name="Liu Y.M."/>
            <person name="Lin A.C."/>
            <person name="Chang Y.H."/>
            <person name="Wu K.M."/>
            <person name="Kirby R."/>
            <person name="Lai J.F."/>
            <person name="Tan M.C."/>
            <person name="Siu L.K."/>
            <person name="Chang C.M."/>
            <person name="Fung C.P."/>
            <person name="Tsai S.F."/>
        </authorList>
    </citation>
    <scope>NUCLEOTIDE SEQUENCE</scope>
    <source>
        <strain evidence="3">KPX</strain>
        <plasmid evidence="3">pKPX-2</plasmid>
    </source>
</reference>
<geneLocation type="plasmid" evidence="3">
    <name>pKPX-2</name>
</geneLocation>
<protein>
    <submittedName>
        <fullName evidence="3">Uncharacterized protein</fullName>
    </submittedName>
</protein>
<keyword evidence="1" id="KW-0175">Coiled coil</keyword>
<feature type="coiled-coil region" evidence="1">
    <location>
        <begin position="314"/>
        <end position="341"/>
    </location>
</feature>
<keyword evidence="2" id="KW-0472">Membrane</keyword>
<sequence>MNCPTERMPCRLSWGQLKRTAHTKNLKPVTFTQRDKKAGMEAKTETFIKTSVDDNGMWLLTVPAGRAGDETVVVVVRRVEECRYGSEDSPGAHVSITSSLTLYGEGQGTPQTIVAKFVPGTVELFSVEFMLKEFLPRGRGVGSWIMQQMVLWTRSLPPETLVGRIDISSVDAKDIRNLYRRSRMWRGLGFRFPAGETCSMPLRADELQLPRGRCSTLRVEPLVSAVRRLEDCYHGLQEKIVQLEGKKRSQKQLIDSLKNRPFYHLLHRKGGQLPDEKCDTLPLRAEKLSLPQSGDSDLVVAQRATGVIRLATLCAQSQKRILELERDLASQSEELVDLQAHPFFNLRDKYRDQILFWGWGMCFLCFIYWMLVS</sequence>
<keyword evidence="2" id="KW-1133">Transmembrane helix</keyword>
<feature type="coiled-coil region" evidence="1">
    <location>
        <begin position="226"/>
        <end position="260"/>
    </location>
</feature>
<evidence type="ECO:0000256" key="2">
    <source>
        <dbReference type="SAM" id="Phobius"/>
    </source>
</evidence>